<dbReference type="InterPro" id="IPR009051">
    <property type="entry name" value="Helical_ferredxn"/>
</dbReference>
<keyword evidence="3" id="KW-0411">Iron-sulfur</keyword>
<reference evidence="5 6" key="1">
    <citation type="submission" date="2020-03" db="EMBL/GenBank/DDBJ databases">
        <title>Metabolic flexibility allows generalist bacteria to become dominant in a frequently disturbed ecosystem.</title>
        <authorList>
            <person name="Chen Y.-J."/>
            <person name="Leung P.M."/>
            <person name="Bay S.K."/>
            <person name="Hugenholtz P."/>
            <person name="Kessler A.J."/>
            <person name="Shelley G."/>
            <person name="Waite D.W."/>
            <person name="Cook P.L."/>
            <person name="Greening C."/>
        </authorList>
    </citation>
    <scope>NUCLEOTIDE SEQUENCE [LARGE SCALE GENOMIC DNA]</scope>
    <source>
        <strain evidence="5">SS_bin_28</strain>
    </source>
</reference>
<comment type="caution">
    <text evidence="5">The sequence shown here is derived from an EMBL/GenBank/DDBJ whole genome shotgun (WGS) entry which is preliminary data.</text>
</comment>
<dbReference type="Pfam" id="PF13183">
    <property type="entry name" value="Fer4_8"/>
    <property type="match status" value="1"/>
</dbReference>
<dbReference type="AlphaFoldDB" id="A0A7Y2H2X6"/>
<sequence length="663" mass="74133">MAELVPYPFDGLVHRMVRELQDHQAIYDLPERRFFLGDADHDFSVPFHGRRVSSPLGPAAGPQTQMAQNIVLSWLGGSRVMELKTVQINDELDIPRPCIDMQTIGFNAEWSQELKLEQSLDEYVKGAMLVEMLRHELGDKVAPGFESVEYDMSVGYDLKGIQTDRMMAFMRGMLNAKAEVEKFRAQIPEAYKHFRDLEYPTKLSDTLTLSTFHGCPPEEIEGIIDFLLRKLNLNCVIKFNPMLLGPQETRHLLHDVMGYQDIKVPDSAFERDATWEQATGMMERLAETASSLGLSLGAKFSNTLIVENDARFLPASEKEVYLSGQPLHVLAMNLVKRFRGHFGDRFPISFAAGIDRGNFPDAVALGLVPITVCSDLLKPQGYGRLQTYNANLVRRMDKVGANSVDDFVLCAYEGNALKALTNLELGENDPVHQACAGALENGSDLETAAGEEVYAKWVSEARLLNTETYVAAMTADPRYSLAQNSKLPKKIGSELELFNCISCDKCIPVCPNDANFAFTPSAETVPIVKLQKSGENWSWNEEGETSLTEKHQIANFADFCNECGNCDIFCPEDGGPYVVKPRFFGSVASWNELQTHDGFFIERTSEGERILGRFQSREFELISEGDQIVFIDRSDKSEVQFNRTQPNDSFKVLKASGGTIDLT</sequence>
<evidence type="ECO:0000259" key="4">
    <source>
        <dbReference type="PROSITE" id="PS51379"/>
    </source>
</evidence>
<dbReference type="GO" id="GO:0046872">
    <property type="term" value="F:metal ion binding"/>
    <property type="evidence" value="ECO:0007669"/>
    <property type="project" value="UniProtKB-KW"/>
</dbReference>
<dbReference type="Proteomes" id="UP000547674">
    <property type="component" value="Unassembled WGS sequence"/>
</dbReference>
<feature type="non-terminal residue" evidence="5">
    <location>
        <position position="663"/>
    </location>
</feature>
<keyword evidence="2" id="KW-0408">Iron</keyword>
<dbReference type="EMBL" id="JABDJR010000405">
    <property type="protein sequence ID" value="NNF07118.1"/>
    <property type="molecule type" value="Genomic_DNA"/>
</dbReference>
<feature type="domain" description="4Fe-4S ferredoxin-type" evidence="4">
    <location>
        <begin position="491"/>
        <end position="521"/>
    </location>
</feature>
<gene>
    <name evidence="5" type="ORF">HKN21_10190</name>
</gene>
<evidence type="ECO:0000256" key="2">
    <source>
        <dbReference type="ARBA" id="ARBA00023004"/>
    </source>
</evidence>
<dbReference type="PROSITE" id="PS00198">
    <property type="entry name" value="4FE4S_FER_1"/>
    <property type="match status" value="2"/>
</dbReference>
<name>A0A7Y2H2X6_UNCEI</name>
<accession>A0A7Y2H2X6</accession>
<evidence type="ECO:0000313" key="5">
    <source>
        <dbReference type="EMBL" id="NNF07118.1"/>
    </source>
</evidence>
<proteinExistence type="predicted"/>
<dbReference type="Gene3D" id="1.10.1060.10">
    <property type="entry name" value="Alpha-helical ferredoxin"/>
    <property type="match status" value="1"/>
</dbReference>
<protein>
    <submittedName>
        <fullName evidence="5">Glutamate synthase</fullName>
    </submittedName>
</protein>
<evidence type="ECO:0000256" key="3">
    <source>
        <dbReference type="ARBA" id="ARBA00023014"/>
    </source>
</evidence>
<organism evidence="5 6">
    <name type="scientific">Eiseniibacteriota bacterium</name>
    <dbReference type="NCBI Taxonomy" id="2212470"/>
    <lineage>
        <taxon>Bacteria</taxon>
        <taxon>Candidatus Eiseniibacteriota</taxon>
    </lineage>
</organism>
<dbReference type="GO" id="GO:0051536">
    <property type="term" value="F:iron-sulfur cluster binding"/>
    <property type="evidence" value="ECO:0007669"/>
    <property type="project" value="UniProtKB-KW"/>
</dbReference>
<dbReference type="PROSITE" id="PS51379">
    <property type="entry name" value="4FE4S_FER_2"/>
    <property type="match status" value="2"/>
</dbReference>
<evidence type="ECO:0000313" key="6">
    <source>
        <dbReference type="Proteomes" id="UP000547674"/>
    </source>
</evidence>
<dbReference type="InterPro" id="IPR017900">
    <property type="entry name" value="4Fe4S_Fe_S_CS"/>
</dbReference>
<keyword evidence="1" id="KW-0479">Metal-binding</keyword>
<evidence type="ECO:0000256" key="1">
    <source>
        <dbReference type="ARBA" id="ARBA00022723"/>
    </source>
</evidence>
<feature type="domain" description="4Fe-4S ferredoxin-type" evidence="4">
    <location>
        <begin position="549"/>
        <end position="581"/>
    </location>
</feature>
<dbReference type="SUPFAM" id="SSF51395">
    <property type="entry name" value="FMN-linked oxidoreductases"/>
    <property type="match status" value="1"/>
</dbReference>
<dbReference type="SUPFAM" id="SSF46548">
    <property type="entry name" value="alpha-helical ferredoxin"/>
    <property type="match status" value="1"/>
</dbReference>
<dbReference type="InterPro" id="IPR017896">
    <property type="entry name" value="4Fe4S_Fe-S-bd"/>
</dbReference>